<name>A0ABX6TA33_9SPHN</name>
<sequence length="158" mass="15749">MRATSLGLMLAISASPLQAQQAALDARTAQAIVAGCAAHATARNQSHAIAVVDVGGHLVAALRMDGNGSGIIDFSLAKAQAVAAWGFPTAQMEQAAKETPGFANAPHVVTVPGGVPIWSADGKTRIGGVGASGEEPADDAACAEAGIRAAGLRSSRVR</sequence>
<evidence type="ECO:0000313" key="2">
    <source>
        <dbReference type="EMBL" id="QNP46246.1"/>
    </source>
</evidence>
<dbReference type="InterPro" id="IPR005624">
    <property type="entry name" value="PduO/GlcC-like"/>
</dbReference>
<dbReference type="RefSeq" id="WP_187709199.1">
    <property type="nucleotide sequence ID" value="NZ_CP060782.1"/>
</dbReference>
<proteinExistence type="predicted"/>
<dbReference type="Pfam" id="PF03928">
    <property type="entry name" value="HbpS-like"/>
    <property type="match status" value="1"/>
</dbReference>
<keyword evidence="3" id="KW-1185">Reference proteome</keyword>
<gene>
    <name evidence="2" type="ORF">H9L14_03195</name>
</gene>
<protein>
    <submittedName>
        <fullName evidence="2">Heme-binding protein</fullName>
    </submittedName>
</protein>
<dbReference type="InterPro" id="IPR038084">
    <property type="entry name" value="PduO/GlcC-like_sf"/>
</dbReference>
<dbReference type="PANTHER" id="PTHR34309">
    <property type="entry name" value="SLR1406 PROTEIN"/>
    <property type="match status" value="1"/>
</dbReference>
<dbReference type="Proteomes" id="UP000516105">
    <property type="component" value="Chromosome"/>
</dbReference>
<dbReference type="InterPro" id="IPR052517">
    <property type="entry name" value="GlcG_carb_metab_protein"/>
</dbReference>
<accession>A0ABX6TA33</accession>
<evidence type="ECO:0000313" key="3">
    <source>
        <dbReference type="Proteomes" id="UP000516105"/>
    </source>
</evidence>
<dbReference type="EMBL" id="CP060782">
    <property type="protein sequence ID" value="QNP46246.1"/>
    <property type="molecule type" value="Genomic_DNA"/>
</dbReference>
<dbReference type="SUPFAM" id="SSF143744">
    <property type="entry name" value="GlcG-like"/>
    <property type="match status" value="1"/>
</dbReference>
<keyword evidence="1" id="KW-0732">Signal</keyword>
<feature type="signal peptide" evidence="1">
    <location>
        <begin position="1"/>
        <end position="19"/>
    </location>
</feature>
<organism evidence="2 3">
    <name type="scientific">Sphingomonas sediminicola</name>
    <dbReference type="NCBI Taxonomy" id="386874"/>
    <lineage>
        <taxon>Bacteria</taxon>
        <taxon>Pseudomonadati</taxon>
        <taxon>Pseudomonadota</taxon>
        <taxon>Alphaproteobacteria</taxon>
        <taxon>Sphingomonadales</taxon>
        <taxon>Sphingomonadaceae</taxon>
        <taxon>Sphingomonas</taxon>
    </lineage>
</organism>
<dbReference type="Gene3D" id="3.30.450.150">
    <property type="entry name" value="Haem-degrading domain"/>
    <property type="match status" value="1"/>
</dbReference>
<feature type="chain" id="PRO_5046562616" evidence="1">
    <location>
        <begin position="20"/>
        <end position="158"/>
    </location>
</feature>
<evidence type="ECO:0000256" key="1">
    <source>
        <dbReference type="SAM" id="SignalP"/>
    </source>
</evidence>
<dbReference type="PANTHER" id="PTHR34309:SF10">
    <property type="entry name" value="SLR1406 PROTEIN"/>
    <property type="match status" value="1"/>
</dbReference>
<reference evidence="2 3" key="1">
    <citation type="submission" date="2020-08" db="EMBL/GenBank/DDBJ databases">
        <title>Genome sequence of Sphingomonas sediminicola KACC 15039T.</title>
        <authorList>
            <person name="Hyun D.-W."/>
            <person name="Bae J.-W."/>
        </authorList>
    </citation>
    <scope>NUCLEOTIDE SEQUENCE [LARGE SCALE GENOMIC DNA]</scope>
    <source>
        <strain evidence="2 3">KACC 15039</strain>
    </source>
</reference>